<accession>A0A502GDS7</accession>
<dbReference type="OrthoDB" id="9807558at2"/>
<dbReference type="InterPro" id="IPR036390">
    <property type="entry name" value="WH_DNA-bd_sf"/>
</dbReference>
<dbReference type="InterPro" id="IPR036388">
    <property type="entry name" value="WH-like_DNA-bd_sf"/>
</dbReference>
<keyword evidence="3" id="KW-0804">Transcription</keyword>
<dbReference type="PANTHER" id="PTHR30136">
    <property type="entry name" value="HELIX-TURN-HELIX TRANSCRIPTIONAL REGULATOR, ICLR FAMILY"/>
    <property type="match status" value="1"/>
</dbReference>
<dbReference type="GO" id="GO:0003700">
    <property type="term" value="F:DNA-binding transcription factor activity"/>
    <property type="evidence" value="ECO:0007669"/>
    <property type="project" value="TreeGrafter"/>
</dbReference>
<sequence>MQPKPIRALSRGLDVLAALNRLGPASVLMLARETGLSRATVYRVMQTLLEDGYVARGASEDRFLLRLRVRELSEGFEDEQWISTVAKPALTALTARILWPSDVATLEGTRMIIRDTTHRIAPLSIDHGMVGRRLPPLASTVGLAYLAHAPAAEREGILRLLAGSDDPADAPARDPARVSRLLAATRRRGYAVRQGGAPWPHTGSIGVPIRHGGRVLGCINVIWMARVIGREEGIRQCLEPLLETARLIEHRLARGEG</sequence>
<name>A0A502GDS7_9PROT</name>
<protein>
    <submittedName>
        <fullName evidence="6">Transcriptional regulator</fullName>
    </submittedName>
</protein>
<dbReference type="InterPro" id="IPR005471">
    <property type="entry name" value="Tscrpt_reg_IclR_N"/>
</dbReference>
<evidence type="ECO:0000259" key="4">
    <source>
        <dbReference type="PROSITE" id="PS51077"/>
    </source>
</evidence>
<dbReference type="RefSeq" id="WP_140881764.1">
    <property type="nucleotide sequence ID" value="NZ_RCZP01000003.1"/>
</dbReference>
<evidence type="ECO:0000259" key="5">
    <source>
        <dbReference type="PROSITE" id="PS51078"/>
    </source>
</evidence>
<evidence type="ECO:0000256" key="1">
    <source>
        <dbReference type="ARBA" id="ARBA00023015"/>
    </source>
</evidence>
<dbReference type="Pfam" id="PF09339">
    <property type="entry name" value="HTH_IclR"/>
    <property type="match status" value="1"/>
</dbReference>
<dbReference type="PROSITE" id="PS51077">
    <property type="entry name" value="HTH_ICLR"/>
    <property type="match status" value="1"/>
</dbReference>
<evidence type="ECO:0000313" key="7">
    <source>
        <dbReference type="Proteomes" id="UP000317078"/>
    </source>
</evidence>
<dbReference type="EMBL" id="RCZP01000003">
    <property type="protein sequence ID" value="TPG59668.1"/>
    <property type="molecule type" value="Genomic_DNA"/>
</dbReference>
<evidence type="ECO:0000256" key="3">
    <source>
        <dbReference type="ARBA" id="ARBA00023163"/>
    </source>
</evidence>
<reference evidence="6 7" key="1">
    <citation type="journal article" date="2019" name="Environ. Microbiol.">
        <title>Species interactions and distinct microbial communities in high Arctic permafrost affected cryosols are associated with the CH4 and CO2 gas fluxes.</title>
        <authorList>
            <person name="Altshuler I."/>
            <person name="Hamel J."/>
            <person name="Turney S."/>
            <person name="Magnuson E."/>
            <person name="Levesque R."/>
            <person name="Greer C."/>
            <person name="Whyte L.G."/>
        </authorList>
    </citation>
    <scope>NUCLEOTIDE SEQUENCE [LARGE SCALE GENOMIC DNA]</scope>
    <source>
        <strain evidence="6 7">S9.3B</strain>
    </source>
</reference>
<feature type="domain" description="IclR-ED" evidence="5">
    <location>
        <begin position="68"/>
        <end position="254"/>
    </location>
</feature>
<dbReference type="SUPFAM" id="SSF46785">
    <property type="entry name" value="Winged helix' DNA-binding domain"/>
    <property type="match status" value="1"/>
</dbReference>
<dbReference type="PANTHER" id="PTHR30136:SF23">
    <property type="entry name" value="DNA-BINDING TRANSCRIPTIONAL ACTIVATOR MHPR"/>
    <property type="match status" value="1"/>
</dbReference>
<dbReference type="InterPro" id="IPR029016">
    <property type="entry name" value="GAF-like_dom_sf"/>
</dbReference>
<keyword evidence="7" id="KW-1185">Reference proteome</keyword>
<dbReference type="PROSITE" id="PS51078">
    <property type="entry name" value="ICLR_ED"/>
    <property type="match status" value="1"/>
</dbReference>
<comment type="caution">
    <text evidence="6">The sequence shown here is derived from an EMBL/GenBank/DDBJ whole genome shotgun (WGS) entry which is preliminary data.</text>
</comment>
<dbReference type="SMART" id="SM00346">
    <property type="entry name" value="HTH_ICLR"/>
    <property type="match status" value="1"/>
</dbReference>
<dbReference type="AlphaFoldDB" id="A0A502GDS7"/>
<dbReference type="SUPFAM" id="SSF55781">
    <property type="entry name" value="GAF domain-like"/>
    <property type="match status" value="1"/>
</dbReference>
<dbReference type="Proteomes" id="UP000317078">
    <property type="component" value="Unassembled WGS sequence"/>
</dbReference>
<organism evidence="6 7">
    <name type="scientific">Muricoccus nepalensis</name>
    <dbReference type="NCBI Taxonomy" id="1854500"/>
    <lineage>
        <taxon>Bacteria</taxon>
        <taxon>Pseudomonadati</taxon>
        <taxon>Pseudomonadota</taxon>
        <taxon>Alphaproteobacteria</taxon>
        <taxon>Acetobacterales</taxon>
        <taxon>Roseomonadaceae</taxon>
        <taxon>Muricoccus</taxon>
    </lineage>
</organism>
<feature type="domain" description="HTH iclR-type" evidence="4">
    <location>
        <begin position="6"/>
        <end position="67"/>
    </location>
</feature>
<dbReference type="Gene3D" id="3.30.450.40">
    <property type="match status" value="1"/>
</dbReference>
<dbReference type="Pfam" id="PF01614">
    <property type="entry name" value="IclR_C"/>
    <property type="match status" value="1"/>
</dbReference>
<dbReference type="InterPro" id="IPR050707">
    <property type="entry name" value="HTH_MetabolicPath_Reg"/>
</dbReference>
<dbReference type="GO" id="GO:0045892">
    <property type="term" value="P:negative regulation of DNA-templated transcription"/>
    <property type="evidence" value="ECO:0007669"/>
    <property type="project" value="TreeGrafter"/>
</dbReference>
<evidence type="ECO:0000256" key="2">
    <source>
        <dbReference type="ARBA" id="ARBA00023125"/>
    </source>
</evidence>
<keyword evidence="2" id="KW-0238">DNA-binding</keyword>
<evidence type="ECO:0000313" key="6">
    <source>
        <dbReference type="EMBL" id="TPG59668.1"/>
    </source>
</evidence>
<dbReference type="InterPro" id="IPR014757">
    <property type="entry name" value="Tscrpt_reg_IclR_C"/>
</dbReference>
<keyword evidence="1" id="KW-0805">Transcription regulation</keyword>
<dbReference type="Gene3D" id="1.10.10.10">
    <property type="entry name" value="Winged helix-like DNA-binding domain superfamily/Winged helix DNA-binding domain"/>
    <property type="match status" value="1"/>
</dbReference>
<gene>
    <name evidence="6" type="ORF">EAH89_05370</name>
</gene>
<proteinExistence type="predicted"/>
<dbReference type="GO" id="GO:0003677">
    <property type="term" value="F:DNA binding"/>
    <property type="evidence" value="ECO:0007669"/>
    <property type="project" value="UniProtKB-KW"/>
</dbReference>